<dbReference type="Gene3D" id="2.80.10.50">
    <property type="match status" value="2"/>
</dbReference>
<proteinExistence type="predicted"/>
<dbReference type="Proteomes" id="UP000315112">
    <property type="component" value="Unassembled WGS sequence"/>
</dbReference>
<dbReference type="EMBL" id="CP046904">
    <property type="protein sequence ID" value="QGZ39267.1"/>
    <property type="molecule type" value="Genomic_DNA"/>
</dbReference>
<reference evidence="9" key="2">
    <citation type="submission" date="2019-07" db="EMBL/GenBank/DDBJ databases">
        <authorList>
            <person name="Whitman W."/>
            <person name="Huntemann M."/>
            <person name="Clum A."/>
            <person name="Pillay M."/>
            <person name="Palaniappan K."/>
            <person name="Varghese N."/>
            <person name="Mikhailova N."/>
            <person name="Stamatis D."/>
            <person name="Reddy T."/>
            <person name="Daum C."/>
            <person name="Shapiro N."/>
            <person name="Ivanova N."/>
            <person name="Kyrpides N."/>
            <person name="Woyke T."/>
        </authorList>
    </citation>
    <scope>NUCLEOTIDE SEQUENCE</scope>
    <source>
        <strain evidence="9">CGMCC 1.10685</strain>
    </source>
</reference>
<dbReference type="InterPro" id="IPR018511">
    <property type="entry name" value="Hemolysin-typ_Ca-bd_CS"/>
</dbReference>
<evidence type="ECO:0000313" key="10">
    <source>
        <dbReference type="Proteomes" id="UP000315112"/>
    </source>
</evidence>
<dbReference type="SUPFAM" id="SSF63829">
    <property type="entry name" value="Calcium-dependent phosphotriesterase"/>
    <property type="match status" value="1"/>
</dbReference>
<dbReference type="GO" id="GO:0005576">
    <property type="term" value="C:extracellular region"/>
    <property type="evidence" value="ECO:0007669"/>
    <property type="project" value="UniProtKB-SubCell"/>
</dbReference>
<dbReference type="InterPro" id="IPR013431">
    <property type="entry name" value="Delta_60_rpt"/>
</dbReference>
<dbReference type="Pfam" id="PF17164">
    <property type="entry name" value="DUF5122"/>
    <property type="match status" value="6"/>
</dbReference>
<dbReference type="Proteomes" id="UP000437862">
    <property type="component" value="Chromosome"/>
</dbReference>
<keyword evidence="3" id="KW-0964">Secreted</keyword>
<keyword evidence="6" id="KW-0843">Virulence</keyword>
<protein>
    <submittedName>
        <fullName evidence="9">Putative delta-60 repeat protein</fullName>
    </submittedName>
</protein>
<evidence type="ECO:0000256" key="5">
    <source>
        <dbReference type="ARBA" id="ARBA00022737"/>
    </source>
</evidence>
<dbReference type="SUPFAM" id="SSF51120">
    <property type="entry name" value="beta-Roll"/>
    <property type="match status" value="7"/>
</dbReference>
<organism evidence="9 10">
    <name type="scientific">Pseudoduganella flava</name>
    <dbReference type="NCBI Taxonomy" id="871742"/>
    <lineage>
        <taxon>Bacteria</taxon>
        <taxon>Pseudomonadati</taxon>
        <taxon>Pseudomonadota</taxon>
        <taxon>Betaproteobacteria</taxon>
        <taxon>Burkholderiales</taxon>
        <taxon>Oxalobacteraceae</taxon>
        <taxon>Telluria group</taxon>
        <taxon>Pseudoduganella</taxon>
    </lineage>
</organism>
<dbReference type="PRINTS" id="PR00313">
    <property type="entry name" value="CABNDNGRPT"/>
</dbReference>
<dbReference type="PANTHER" id="PTHR38340">
    <property type="entry name" value="S-LAYER PROTEIN"/>
    <property type="match status" value="1"/>
</dbReference>
<evidence type="ECO:0000256" key="7">
    <source>
        <dbReference type="ARBA" id="ARBA00023136"/>
    </source>
</evidence>
<name>A0A562PST8_9BURK</name>
<dbReference type="InterPro" id="IPR003995">
    <property type="entry name" value="RTX_toxin_determinant-A"/>
</dbReference>
<evidence type="ECO:0000313" key="9">
    <source>
        <dbReference type="EMBL" id="TWI47433.1"/>
    </source>
</evidence>
<keyword evidence="11" id="KW-1185">Reference proteome</keyword>
<dbReference type="Gene3D" id="2.150.10.10">
    <property type="entry name" value="Serralysin-like metalloprotease, C-terminal"/>
    <property type="match status" value="7"/>
</dbReference>
<dbReference type="PROSITE" id="PS00330">
    <property type="entry name" value="HEMOLYSIN_CALCIUM"/>
    <property type="match status" value="3"/>
</dbReference>
<dbReference type="PANTHER" id="PTHR38340:SF1">
    <property type="entry name" value="S-LAYER PROTEIN"/>
    <property type="match status" value="1"/>
</dbReference>
<keyword evidence="4" id="KW-0800">Toxin</keyword>
<dbReference type="AlphaFoldDB" id="A0A562PST8"/>
<comment type="subcellular location">
    <subcellularLocation>
        <location evidence="1">Membrane</location>
    </subcellularLocation>
    <subcellularLocation>
        <location evidence="2">Secreted</location>
    </subcellularLocation>
</comment>
<reference evidence="8 11" key="3">
    <citation type="submission" date="2019-12" db="EMBL/GenBank/DDBJ databases">
        <title>Draft Genome Sequences of Six Type Strains of the Genus Massilia.</title>
        <authorList>
            <person name="Miess H."/>
            <person name="Frediansyah A."/>
            <person name="Goeker M."/>
            <person name="Gross H."/>
        </authorList>
    </citation>
    <scope>NUCLEOTIDE SEQUENCE [LARGE SCALE GENOMIC DNA]</scope>
    <source>
        <strain evidence="8 11">DSM 26639</strain>
    </source>
</reference>
<keyword evidence="5" id="KW-0677">Repeat</keyword>
<evidence type="ECO:0000313" key="8">
    <source>
        <dbReference type="EMBL" id="QGZ39267.1"/>
    </source>
</evidence>
<dbReference type="InterPro" id="IPR050557">
    <property type="entry name" value="RTX_toxin/Mannuronan_C5-epim"/>
</dbReference>
<dbReference type="InterPro" id="IPR001343">
    <property type="entry name" value="Hemolysn_Ca-bd"/>
</dbReference>
<dbReference type="InterPro" id="IPR011049">
    <property type="entry name" value="Serralysin-like_metalloprot_C"/>
</dbReference>
<reference evidence="9 10" key="1">
    <citation type="journal article" date="2015" name="Stand. Genomic Sci.">
        <title>Genomic Encyclopedia of Bacterial and Archaeal Type Strains, Phase III: the genomes of soil and plant-associated and newly described type strains.</title>
        <authorList>
            <person name="Whitman W.B."/>
            <person name="Woyke T."/>
            <person name="Klenk H.P."/>
            <person name="Zhou Y."/>
            <person name="Lilburn T.G."/>
            <person name="Beck B.J."/>
            <person name="De Vos P."/>
            <person name="Vandamme P."/>
            <person name="Eisen J.A."/>
            <person name="Garrity G."/>
            <person name="Hugenholtz P."/>
            <person name="Kyrpides N.C."/>
        </authorList>
    </citation>
    <scope>NUCLEOTIDE SEQUENCE [LARGE SCALE GENOMIC DNA]</scope>
    <source>
        <strain evidence="9 10">CGMCC 1.10685</strain>
    </source>
</reference>
<evidence type="ECO:0000256" key="6">
    <source>
        <dbReference type="ARBA" id="ARBA00023026"/>
    </source>
</evidence>
<dbReference type="RefSeq" id="WP_145875210.1">
    <property type="nucleotide sequence ID" value="NZ_CP046904.1"/>
</dbReference>
<dbReference type="GO" id="GO:0090729">
    <property type="term" value="F:toxin activity"/>
    <property type="evidence" value="ECO:0007669"/>
    <property type="project" value="UniProtKB-KW"/>
</dbReference>
<sequence>MFQNAGKVWAAVPGGSFYGQKVDAAADGTILVTGYVTLTSDGVARTYAAAARYLSNGSLDTSFSDDGILYDATASTLFTAQAVGGLSEAATPKGLLQADGKIVLAAYGLLADGSSGVILSRYLPDGSVDTSYGVAGKVELEQPTGGYALADLMQQPDGKIVVAGYGIGQRGSFDFMIGRLNEDGSYDRGFYLGEVQRFDFTPGVADGSREVVYGMDLQPDGKILIVGKELVNGGTQKIAMVRLDADGFPDMTFGDRGGVVTTIGTTDNGAGRDIVATSDGKIVIAGNNTAAGVTTAVVLRYNNDGTVDKTWGGTGAVTIGKVDGFQPDFQSAAELPDGGIVVAATVNSQLSVFVFDHAGTPLGYKALDAGTGFAKSITVQDDGKILIAGYTLQPIAGASQWSASVVRLNADFSIDETFYNTVDYDHSHTLAANEQNLLLTGTDAIDGIGNATHNQLTGNAANNVLDGRDGNDILDGGAGDDTLIGGNGDDIYVVRDAGDVVVDDGAGRDLVRSAIDYTLAEGMDDVALFSGAVNATGNSGANVITGSSLANNLVGLAGDDTLDGGLGIDTMAGGEGSDTYYVDNAGDKVVDDGTGATDVDTVRSKISYTLAADVENLTLLSAATTGTGNAGNNVLTSSAGVDTLIGGLGNDTYVVNNTADVVTESSTLATEIDTVLSSVTFTLTSNIENLTLTGSAHISATGNGLNNVLIGNDGNNVLNGSAGADTMQGGAGNDTYYVDSSADVVDEAEGGGVDTVFVGFNYTLGANVEALVLQGTTTVYGTGNALNNSLLGNTAANVLDGGIGDDTLNGATGADTLIGGAGNDVYTVDNVGDVIVDTDNPDEIELVNSSISYVLAANLEKLTLTGVAALNGTGNASNNVLTGNSGANVLDGGLGADTLSGGAGADTYIVDNAGDVVIDTGTLATELDTVQSSVDYTLGSTIEQLTLTGTAINGTGNALANTLVGNSADNVLVGGIGNDTLSGAAGADTLDGGAGNDTYYIDNVGDVIIEGAATGFDTVNTSITYTLGSGLENLTITATGAVDGYGNEINNTITGGIGNNVIDAGAGNDTVNGGLGNDYLIGGDGIDVMNGSTGNDTLVGGAGNDTLSGSTGADVFRVLPEAWQGVILRDTVTDFKVAESDKIDLTAFDANPNLDGRQALTFVTTFTGAGQVRFSGGNLLINMDDTPATSEYVITLTGVTSLTAASLML</sequence>
<evidence type="ECO:0000256" key="1">
    <source>
        <dbReference type="ARBA" id="ARBA00004370"/>
    </source>
</evidence>
<dbReference type="EMBL" id="VLKW01000004">
    <property type="protein sequence ID" value="TWI47433.1"/>
    <property type="molecule type" value="Genomic_DNA"/>
</dbReference>
<accession>A0A562PST8</accession>
<dbReference type="OrthoDB" id="6091599at2"/>
<evidence type="ECO:0000313" key="11">
    <source>
        <dbReference type="Proteomes" id="UP000437862"/>
    </source>
</evidence>
<dbReference type="Pfam" id="PF00353">
    <property type="entry name" value="HemolysinCabind"/>
    <property type="match status" value="9"/>
</dbReference>
<evidence type="ECO:0000256" key="3">
    <source>
        <dbReference type="ARBA" id="ARBA00022525"/>
    </source>
</evidence>
<dbReference type="PRINTS" id="PR01488">
    <property type="entry name" value="RTXTOXINA"/>
</dbReference>
<dbReference type="GO" id="GO:0016020">
    <property type="term" value="C:membrane"/>
    <property type="evidence" value="ECO:0007669"/>
    <property type="project" value="UniProtKB-SubCell"/>
</dbReference>
<evidence type="ECO:0000256" key="4">
    <source>
        <dbReference type="ARBA" id="ARBA00022656"/>
    </source>
</evidence>
<gene>
    <name evidence="8" type="ORF">GO485_09550</name>
    <name evidence="9" type="ORF">IP92_02493</name>
</gene>
<evidence type="ECO:0000256" key="2">
    <source>
        <dbReference type="ARBA" id="ARBA00004613"/>
    </source>
</evidence>
<keyword evidence="7" id="KW-0472">Membrane</keyword>
<dbReference type="GO" id="GO:0005509">
    <property type="term" value="F:calcium ion binding"/>
    <property type="evidence" value="ECO:0007669"/>
    <property type="project" value="InterPro"/>
</dbReference>
<dbReference type="NCBIfam" id="TIGR02608">
    <property type="entry name" value="delta_60_rpt"/>
    <property type="match status" value="6"/>
</dbReference>